<reference evidence="4 5" key="1">
    <citation type="submission" date="2019-06" db="EMBL/GenBank/DDBJ databases">
        <title>Description of Kitasatospora acidophila sp. nov. isolated from pine grove soil, and reclassification of Streptomyces novaecaesareae to Kitasatospora novaeceasareae comb. nov.</title>
        <authorList>
            <person name="Kim M.J."/>
        </authorList>
    </citation>
    <scope>NUCLEOTIDE SEQUENCE [LARGE SCALE GENOMIC DNA]</scope>
    <source>
        <strain evidence="4 5">MMS16-CNU292</strain>
    </source>
</reference>
<feature type="compositionally biased region" description="Basic and acidic residues" evidence="1">
    <location>
        <begin position="73"/>
        <end position="84"/>
    </location>
</feature>
<comment type="caution">
    <text evidence="4">The sequence shown here is derived from an EMBL/GenBank/DDBJ whole genome shotgun (WGS) entry which is preliminary data.</text>
</comment>
<dbReference type="EMBL" id="VIGB01000003">
    <property type="protein sequence ID" value="TQF05731.1"/>
    <property type="molecule type" value="Genomic_DNA"/>
</dbReference>
<proteinExistence type="predicted"/>
<evidence type="ECO:0000256" key="2">
    <source>
        <dbReference type="SAM" id="Phobius"/>
    </source>
</evidence>
<dbReference type="Pfam" id="PF10708">
    <property type="entry name" value="DUF2510"/>
    <property type="match status" value="1"/>
</dbReference>
<keyword evidence="5" id="KW-1185">Reference proteome</keyword>
<accession>A0A540W9M9</accession>
<feature type="region of interest" description="Disordered" evidence="1">
    <location>
        <begin position="1"/>
        <end position="167"/>
    </location>
</feature>
<evidence type="ECO:0000313" key="4">
    <source>
        <dbReference type="EMBL" id="TQF05731.1"/>
    </source>
</evidence>
<dbReference type="OrthoDB" id="4463773at2"/>
<feature type="compositionally biased region" description="Low complexity" evidence="1">
    <location>
        <begin position="26"/>
        <end position="38"/>
    </location>
</feature>
<dbReference type="Proteomes" id="UP000319103">
    <property type="component" value="Unassembled WGS sequence"/>
</dbReference>
<keyword evidence="2" id="KW-0812">Transmembrane</keyword>
<dbReference type="InterPro" id="IPR018929">
    <property type="entry name" value="DUF2510"/>
</dbReference>
<evidence type="ECO:0000259" key="3">
    <source>
        <dbReference type="Pfam" id="PF10708"/>
    </source>
</evidence>
<feature type="compositionally biased region" description="Low complexity" evidence="1">
    <location>
        <begin position="203"/>
        <end position="219"/>
    </location>
</feature>
<name>A0A540W9M9_9ACTN</name>
<feature type="transmembrane region" description="Helical" evidence="2">
    <location>
        <begin position="173"/>
        <end position="195"/>
    </location>
</feature>
<organism evidence="4 5">
    <name type="scientific">Kitasatospora acidiphila</name>
    <dbReference type="NCBI Taxonomy" id="2567942"/>
    <lineage>
        <taxon>Bacteria</taxon>
        <taxon>Bacillati</taxon>
        <taxon>Actinomycetota</taxon>
        <taxon>Actinomycetes</taxon>
        <taxon>Kitasatosporales</taxon>
        <taxon>Streptomycetaceae</taxon>
        <taxon>Kitasatospora</taxon>
    </lineage>
</organism>
<keyword evidence="2" id="KW-1133">Transmembrane helix</keyword>
<keyword evidence="2" id="KW-0472">Membrane</keyword>
<evidence type="ECO:0000313" key="5">
    <source>
        <dbReference type="Proteomes" id="UP000319103"/>
    </source>
</evidence>
<sequence>MSVGQQGTDEGGADQPRGTGDSDTHGAILAAGTGWAAADPPSGRPPCLGVDPARYGEPVSTSTPPGWYPDPRAAGHERYWDGRDWTGQSRPPTAPAAGPVPDATPAYGQPAIPEPLVLPGPVSDASPAYGHPAIPESLVLSEPPEPAGYAGPLPVQEPGGHPFDPPQQKRTGLVIGLTVGALLLVMLVGGLAMMLSRGSAARSSDAAGAPAPALGAGRPTDQPDGVRPLTPAPPLPTSGALQDQQHGWNVPLPQGWQVADPGDSHTLMMVTGHYECGTPGGCVRGNFAIDAKPSRGGDAETVARLTMASYAQQTYGTPVDHQELTCAPITVAGRTGFAVRWRVVPQQGTPAYLLLVAVPAADGDFTTVVGAVDDSSKSPDRTILDRIAAGITAVVPADAS</sequence>
<protein>
    <submittedName>
        <fullName evidence="4">DUF2510 domain-containing protein</fullName>
    </submittedName>
</protein>
<dbReference type="AlphaFoldDB" id="A0A540W9M9"/>
<evidence type="ECO:0000256" key="1">
    <source>
        <dbReference type="SAM" id="MobiDB-lite"/>
    </source>
</evidence>
<feature type="domain" description="DUF2510" evidence="3">
    <location>
        <begin position="65"/>
        <end position="97"/>
    </location>
</feature>
<gene>
    <name evidence="4" type="ORF">E6W39_30245</name>
</gene>
<feature type="region of interest" description="Disordered" evidence="1">
    <location>
        <begin position="203"/>
        <end position="252"/>
    </location>
</feature>